<sequence length="145" mass="15505">MEENSPAPRVVVGVDGSSSSFDALRWAVRYARLIGGQVDAVTAWDMPHGWSAPAVDADFDLESARDRQAREIRDALDEEAAASVRAHLVRGDTSDILFRAAEGAQVLVVGRRGHGGFARTVLGSISHRVAQHAPCPVVIVPPEEA</sequence>
<evidence type="ECO:0000259" key="2">
    <source>
        <dbReference type="Pfam" id="PF00582"/>
    </source>
</evidence>
<dbReference type="KEGG" id="saqu:EJC51_04465"/>
<proteinExistence type="inferred from homology"/>
<dbReference type="RefSeq" id="WP_126269796.1">
    <property type="nucleotide sequence ID" value="NZ_CP034463.1"/>
</dbReference>
<gene>
    <name evidence="3" type="ORF">EJC51_04465</name>
</gene>
<dbReference type="PANTHER" id="PTHR46553">
    <property type="entry name" value="ADENINE NUCLEOTIDE ALPHA HYDROLASES-LIKE SUPERFAMILY PROTEIN"/>
    <property type="match status" value="1"/>
</dbReference>
<dbReference type="InterPro" id="IPR006015">
    <property type="entry name" value="Universal_stress_UspA"/>
</dbReference>
<protein>
    <submittedName>
        <fullName evidence="3">Universal stress protein</fullName>
    </submittedName>
</protein>
<name>A0A3S9HTQ6_9ACTN</name>
<dbReference type="PANTHER" id="PTHR46553:SF3">
    <property type="entry name" value="ADENINE NUCLEOTIDE ALPHA HYDROLASES-LIKE SUPERFAMILY PROTEIN"/>
    <property type="match status" value="1"/>
</dbReference>
<evidence type="ECO:0000256" key="1">
    <source>
        <dbReference type="ARBA" id="ARBA00008791"/>
    </source>
</evidence>
<dbReference type="InterPro" id="IPR014729">
    <property type="entry name" value="Rossmann-like_a/b/a_fold"/>
</dbReference>
<dbReference type="CDD" id="cd23659">
    <property type="entry name" value="USP_At3g01520-like"/>
    <property type="match status" value="1"/>
</dbReference>
<dbReference type="Pfam" id="PF00582">
    <property type="entry name" value="Usp"/>
    <property type="match status" value="1"/>
</dbReference>
<dbReference type="Gene3D" id="3.40.50.620">
    <property type="entry name" value="HUPs"/>
    <property type="match status" value="1"/>
</dbReference>
<evidence type="ECO:0000313" key="4">
    <source>
        <dbReference type="Proteomes" id="UP000280197"/>
    </source>
</evidence>
<comment type="similarity">
    <text evidence="1">Belongs to the universal stress protein A family.</text>
</comment>
<organism evidence="3 4">
    <name type="scientific">Streptomyces aquilus</name>
    <dbReference type="NCBI Taxonomy" id="2548456"/>
    <lineage>
        <taxon>Bacteria</taxon>
        <taxon>Bacillati</taxon>
        <taxon>Actinomycetota</taxon>
        <taxon>Actinomycetes</taxon>
        <taxon>Kitasatosporales</taxon>
        <taxon>Streptomycetaceae</taxon>
        <taxon>Streptomyces</taxon>
    </lineage>
</organism>
<reference evidence="3 4" key="1">
    <citation type="submission" date="2018-12" db="EMBL/GenBank/DDBJ databases">
        <authorList>
            <person name="Li K."/>
        </authorList>
    </citation>
    <scope>NUCLEOTIDE SEQUENCE [LARGE SCALE GENOMIC DNA]</scope>
    <source>
        <strain evidence="4">CR22</strain>
    </source>
</reference>
<dbReference type="EMBL" id="CP034463">
    <property type="protein sequence ID" value="AZP15417.1"/>
    <property type="molecule type" value="Genomic_DNA"/>
</dbReference>
<dbReference type="PRINTS" id="PR01438">
    <property type="entry name" value="UNVRSLSTRESS"/>
</dbReference>
<feature type="domain" description="UspA" evidence="2">
    <location>
        <begin position="9"/>
        <end position="141"/>
    </location>
</feature>
<dbReference type="InterPro" id="IPR006016">
    <property type="entry name" value="UspA"/>
</dbReference>
<evidence type="ECO:0000313" key="3">
    <source>
        <dbReference type="EMBL" id="AZP15417.1"/>
    </source>
</evidence>
<keyword evidence="4" id="KW-1185">Reference proteome</keyword>
<dbReference type="Proteomes" id="UP000280197">
    <property type="component" value="Chromosome"/>
</dbReference>
<dbReference type="AlphaFoldDB" id="A0A3S9HTQ6"/>
<accession>A0A3S9HTQ6</accession>
<dbReference type="SUPFAM" id="SSF52402">
    <property type="entry name" value="Adenine nucleotide alpha hydrolases-like"/>
    <property type="match status" value="1"/>
</dbReference>